<protein>
    <submittedName>
        <fullName evidence="5">6-phosphogluconate dehydrogenase (Decarboxylating)</fullName>
    </submittedName>
</protein>
<dbReference type="SMART" id="SM01350">
    <property type="entry name" value="6PGD"/>
    <property type="match status" value="1"/>
</dbReference>
<dbReference type="InterPro" id="IPR036291">
    <property type="entry name" value="NAD(P)-bd_dom_sf"/>
</dbReference>
<evidence type="ECO:0000259" key="4">
    <source>
        <dbReference type="SMART" id="SM01350"/>
    </source>
</evidence>
<dbReference type="PRINTS" id="PR00076">
    <property type="entry name" value="6PGDHDRGNASE"/>
</dbReference>
<reference evidence="6" key="1">
    <citation type="submission" date="2017-09" db="EMBL/GenBank/DDBJ databases">
        <title>Depth-based differentiation of microbial function through sediment-hosted aquifers and enrichment of novel symbionts in the deep terrestrial subsurface.</title>
        <authorList>
            <person name="Probst A.J."/>
            <person name="Ladd B."/>
            <person name="Jarett J.K."/>
            <person name="Geller-Mcgrath D.E."/>
            <person name="Sieber C.M.K."/>
            <person name="Emerson J.B."/>
            <person name="Anantharaman K."/>
            <person name="Thomas B.C."/>
            <person name="Malmstrom R."/>
            <person name="Stieglmeier M."/>
            <person name="Klingl A."/>
            <person name="Woyke T."/>
            <person name="Ryan C.M."/>
            <person name="Banfield J.F."/>
        </authorList>
    </citation>
    <scope>NUCLEOTIDE SEQUENCE [LARGE SCALE GENOMIC DNA]</scope>
</reference>
<name>A0A2M8KWQ5_9BACT</name>
<dbReference type="PROSITE" id="PS00895">
    <property type="entry name" value="3_HYDROXYISOBUT_DH"/>
    <property type="match status" value="1"/>
</dbReference>
<dbReference type="GO" id="GO:0050661">
    <property type="term" value="F:NADP binding"/>
    <property type="evidence" value="ECO:0007669"/>
    <property type="project" value="InterPro"/>
</dbReference>
<sequence length="297" mass="32430">MKLGYIGLGKMGLNMVEHLLEQKHELVVFDENREVMQRIAWGGVKTATSVWDVVNSLEGPRLIWLMVPHTVVDAVIDDLIPILKEDDTIIDGGNSFYKNSMANAKKLEEVGINFLDVGTSGGPKGARDGACLMIGGKKEIYKKFEPLFKDIAAPDAYGYMGPSGAGHFVKMVHNGIEYGMMQAMGEGFQIMQTSPFGLDLPKIADVYNHRSVVESRLTEWLVEAYKTHGADLADISGSVKQSGEGLWTVEAAKELGVSAPIIEGAVKFRTESEHNPSYAGKILSALRTTFGGHEVKK</sequence>
<dbReference type="NCBIfam" id="NF007161">
    <property type="entry name" value="PRK09599.1"/>
    <property type="match status" value="1"/>
</dbReference>
<organism evidence="5 6">
    <name type="scientific">Candidatus Ryanbacteria bacterium CG10_big_fil_rev_8_21_14_0_10_43_42</name>
    <dbReference type="NCBI Taxonomy" id="1974864"/>
    <lineage>
        <taxon>Bacteria</taxon>
        <taxon>Candidatus Ryaniibacteriota</taxon>
    </lineage>
</organism>
<dbReference type="GO" id="GO:0016054">
    <property type="term" value="P:organic acid catabolic process"/>
    <property type="evidence" value="ECO:0007669"/>
    <property type="project" value="UniProtKB-ARBA"/>
</dbReference>
<keyword evidence="3" id="KW-0311">Gluconate utilization</keyword>
<evidence type="ECO:0000256" key="3">
    <source>
        <dbReference type="ARBA" id="ARBA00023064"/>
    </source>
</evidence>
<feature type="domain" description="6-phosphogluconate dehydrogenase C-terminal" evidence="4">
    <location>
        <begin position="166"/>
        <end position="294"/>
    </location>
</feature>
<dbReference type="InterPro" id="IPR008927">
    <property type="entry name" value="6-PGluconate_DH-like_C_sf"/>
</dbReference>
<evidence type="ECO:0000256" key="1">
    <source>
        <dbReference type="ARBA" id="ARBA00008419"/>
    </source>
</evidence>
<dbReference type="InterPro" id="IPR002204">
    <property type="entry name" value="3-OH-isobutyrate_DH-rel_CS"/>
</dbReference>
<dbReference type="SUPFAM" id="SSF48179">
    <property type="entry name" value="6-phosphogluconate dehydrogenase C-terminal domain-like"/>
    <property type="match status" value="1"/>
</dbReference>
<dbReference type="PANTHER" id="PTHR11811">
    <property type="entry name" value="6-PHOSPHOGLUCONATE DEHYDROGENASE"/>
    <property type="match status" value="1"/>
</dbReference>
<keyword evidence="2" id="KW-0560">Oxidoreductase</keyword>
<gene>
    <name evidence="5" type="primary">gnd</name>
    <name evidence="5" type="ORF">COU90_02705</name>
</gene>
<dbReference type="Proteomes" id="UP000229098">
    <property type="component" value="Unassembled WGS sequence"/>
</dbReference>
<dbReference type="GO" id="GO:0004616">
    <property type="term" value="F:phosphogluconate dehydrogenase (decarboxylating) activity"/>
    <property type="evidence" value="ECO:0007669"/>
    <property type="project" value="InterPro"/>
</dbReference>
<dbReference type="EMBL" id="PFEF01000006">
    <property type="protein sequence ID" value="PJE64337.1"/>
    <property type="molecule type" value="Genomic_DNA"/>
</dbReference>
<evidence type="ECO:0000256" key="2">
    <source>
        <dbReference type="ARBA" id="ARBA00023002"/>
    </source>
</evidence>
<dbReference type="InterPro" id="IPR006115">
    <property type="entry name" value="6PGDH_NADP-bd"/>
</dbReference>
<dbReference type="Pfam" id="PF03446">
    <property type="entry name" value="NAD_binding_2"/>
    <property type="match status" value="1"/>
</dbReference>
<dbReference type="GO" id="GO:0006098">
    <property type="term" value="P:pentose-phosphate shunt"/>
    <property type="evidence" value="ECO:0007669"/>
    <property type="project" value="InterPro"/>
</dbReference>
<dbReference type="AlphaFoldDB" id="A0A2M8KWQ5"/>
<dbReference type="Gene3D" id="3.40.50.720">
    <property type="entry name" value="NAD(P)-binding Rossmann-like Domain"/>
    <property type="match status" value="1"/>
</dbReference>
<proteinExistence type="inferred from homology"/>
<dbReference type="InterPro" id="IPR006114">
    <property type="entry name" value="6PGDH_C"/>
</dbReference>
<evidence type="ECO:0000313" key="6">
    <source>
        <dbReference type="Proteomes" id="UP000229098"/>
    </source>
</evidence>
<dbReference type="InterPro" id="IPR013328">
    <property type="entry name" value="6PGD_dom2"/>
</dbReference>
<dbReference type="InterPro" id="IPR004849">
    <property type="entry name" value="6DGDH_YqeC"/>
</dbReference>
<dbReference type="Pfam" id="PF00393">
    <property type="entry name" value="6PGD"/>
    <property type="match status" value="1"/>
</dbReference>
<dbReference type="InterPro" id="IPR006183">
    <property type="entry name" value="Pgluconate_DH"/>
</dbReference>
<dbReference type="SUPFAM" id="SSF51735">
    <property type="entry name" value="NAD(P)-binding Rossmann-fold domains"/>
    <property type="match status" value="1"/>
</dbReference>
<dbReference type="Gene3D" id="1.10.1040.10">
    <property type="entry name" value="N-(1-d-carboxylethyl)-l-norvaline Dehydrogenase, domain 2"/>
    <property type="match status" value="1"/>
</dbReference>
<comment type="similarity">
    <text evidence="1">Belongs to the 6-phosphogluconate dehydrogenase family.</text>
</comment>
<comment type="caution">
    <text evidence="5">The sequence shown here is derived from an EMBL/GenBank/DDBJ whole genome shotgun (WGS) entry which is preliminary data.</text>
</comment>
<dbReference type="NCBIfam" id="TIGR00872">
    <property type="entry name" value="gnd_rel"/>
    <property type="match status" value="1"/>
</dbReference>
<dbReference type="GO" id="GO:0019521">
    <property type="term" value="P:D-gluconate metabolic process"/>
    <property type="evidence" value="ECO:0007669"/>
    <property type="project" value="UniProtKB-KW"/>
</dbReference>
<accession>A0A2M8KWQ5</accession>
<evidence type="ECO:0000313" key="5">
    <source>
        <dbReference type="EMBL" id="PJE64337.1"/>
    </source>
</evidence>